<reference evidence="2" key="1">
    <citation type="submission" date="2018-12" db="EMBL/GenBank/DDBJ databases">
        <authorList>
            <person name="Jadhav K."/>
            <person name="Kushwaha B."/>
            <person name="Jadhav I."/>
        </authorList>
    </citation>
    <scope>NUCLEOTIDE SEQUENCE [LARGE SCALE GENOMIC DNA]</scope>
    <source>
        <strain evidence="2">SBS 10</strain>
    </source>
</reference>
<comment type="caution">
    <text evidence="2">The sequence shown here is derived from an EMBL/GenBank/DDBJ whole genome shotgun (WGS) entry which is preliminary data.</text>
</comment>
<evidence type="ECO:0000313" key="2">
    <source>
        <dbReference type="EMBL" id="RUA21974.1"/>
    </source>
</evidence>
<evidence type="ECO:0000256" key="1">
    <source>
        <dbReference type="SAM" id="MobiDB-lite"/>
    </source>
</evidence>
<dbReference type="EMBL" id="RXHI01000028">
    <property type="protein sequence ID" value="RUA21974.1"/>
    <property type="molecule type" value="Genomic_DNA"/>
</dbReference>
<gene>
    <name evidence="2" type="ORF">DSL92_08655</name>
</gene>
<dbReference type="AlphaFoldDB" id="A0A432JGB1"/>
<organism evidence="2">
    <name type="scientific">Billgrantia gudaonensis</name>
    <dbReference type="NCBI Taxonomy" id="376427"/>
    <lineage>
        <taxon>Bacteria</taxon>
        <taxon>Pseudomonadati</taxon>
        <taxon>Pseudomonadota</taxon>
        <taxon>Gammaproteobacteria</taxon>
        <taxon>Oceanospirillales</taxon>
        <taxon>Halomonadaceae</taxon>
        <taxon>Billgrantia</taxon>
    </lineage>
</organism>
<name>A0A432JGB1_9GAMM</name>
<protein>
    <submittedName>
        <fullName evidence="2">Uncharacterized protein</fullName>
    </submittedName>
</protein>
<feature type="region of interest" description="Disordered" evidence="1">
    <location>
        <begin position="261"/>
        <end position="284"/>
    </location>
</feature>
<accession>A0A432JGB1</accession>
<proteinExistence type="predicted"/>
<feature type="compositionally biased region" description="Basic and acidic residues" evidence="1">
    <location>
        <begin position="274"/>
        <end position="284"/>
    </location>
</feature>
<sequence length="284" mass="30593">MANWNSCGNLASRYEVHPCRTFRPGRVSGQRAGKPWPASTGRWLVRDRDEHGQVIVEQGRYPLPLVMPVAQLTGNTGCGDAAIPLPGAEPPGRTLRGALAAAPAANGARQDVSCRGSRAWKWPRTGPGRRFRRPRRCVKRSGRAVSINLSRALPRDVNFVSELVRPPAYPARPGARLWFRPKLFATCDATSTGGSTTADAGLAYLGWMPRSATRSRKSGSTEPAATSPPISPLAFSVITEGAKQEQTDLLFELGGRRQTPACDGRLTGNLTRPGRADDRCSANA</sequence>